<organism evidence="1 2">
    <name type="scientific">Brucella intermedia</name>
    <dbReference type="NCBI Taxonomy" id="94625"/>
    <lineage>
        <taxon>Bacteria</taxon>
        <taxon>Pseudomonadati</taxon>
        <taxon>Pseudomonadota</taxon>
        <taxon>Alphaproteobacteria</taxon>
        <taxon>Hyphomicrobiales</taxon>
        <taxon>Brucellaceae</taxon>
        <taxon>Brucella/Ochrobactrum group</taxon>
        <taxon>Brucella</taxon>
    </lineage>
</organism>
<accession>A0ABR6AS58</accession>
<evidence type="ECO:0000313" key="1">
    <source>
        <dbReference type="EMBL" id="MBA8852227.1"/>
    </source>
</evidence>
<sequence length="198" mass="20977">MFAQRASYPKTVLHFSGCVLSLQRSPALRISEKKLGKSNKKALQQPLTEGMIAHMGADIAIVGEDGMDRALQNGSPLSDGTTPDDMMTLEAVELEFALGAIDVLIEGFDSALAKAAERVGGEVLFNMPALDTSEAQRIGAIAIAGQPEDQVIFVTLRNDGTTLSVEPPTGENAVFESLGRNYAAVMKSLSPKEKVNGA</sequence>
<dbReference type="Proteomes" id="UP000578622">
    <property type="component" value="Unassembled WGS sequence"/>
</dbReference>
<reference evidence="1 2" key="1">
    <citation type="submission" date="2020-07" db="EMBL/GenBank/DDBJ databases">
        <title>Genomic Encyclopedia of Type Strains, Phase IV (KMG-V): Genome sequencing to study the core and pangenomes of soil and plant-associated prokaryotes.</title>
        <authorList>
            <person name="Whitman W."/>
        </authorList>
    </citation>
    <scope>NUCLEOTIDE SEQUENCE [LARGE SCALE GENOMIC DNA]</scope>
    <source>
        <strain evidence="1 2">RH4WT92</strain>
    </source>
</reference>
<comment type="caution">
    <text evidence="1">The sequence shown here is derived from an EMBL/GenBank/DDBJ whole genome shotgun (WGS) entry which is preliminary data.</text>
</comment>
<proteinExistence type="predicted"/>
<evidence type="ECO:0000313" key="2">
    <source>
        <dbReference type="Proteomes" id="UP000578622"/>
    </source>
</evidence>
<keyword evidence="2" id="KW-1185">Reference proteome</keyword>
<name>A0ABR6AS58_9HYPH</name>
<gene>
    <name evidence="1" type="ORF">FHW20_003181</name>
</gene>
<dbReference type="EMBL" id="JACGXG010000003">
    <property type="protein sequence ID" value="MBA8852227.1"/>
    <property type="molecule type" value="Genomic_DNA"/>
</dbReference>
<protein>
    <submittedName>
        <fullName evidence="1">Uncharacterized protein</fullName>
    </submittedName>
</protein>